<dbReference type="EMBL" id="CAVNYO010000419">
    <property type="protein sequence ID" value="CAK5277312.1"/>
    <property type="molecule type" value="Genomic_DNA"/>
</dbReference>
<dbReference type="EMBL" id="CAVNYO010000081">
    <property type="protein sequence ID" value="CAK5265076.1"/>
    <property type="molecule type" value="Genomic_DNA"/>
</dbReference>
<dbReference type="Proteomes" id="UP001295794">
    <property type="component" value="Unassembled WGS sequence"/>
</dbReference>
<feature type="non-terminal residue" evidence="3">
    <location>
        <position position="1"/>
    </location>
</feature>
<keyword evidence="4" id="KW-1185">Reference proteome</keyword>
<evidence type="ECO:0000313" key="2">
    <source>
        <dbReference type="EMBL" id="CAK5265076.1"/>
    </source>
</evidence>
<gene>
    <name evidence="3" type="ORF">MYCIT1_LOCUS26245</name>
    <name evidence="2" type="ORF">MYCIT1_LOCUS5791</name>
</gene>
<reference evidence="3" key="1">
    <citation type="submission" date="2023-11" db="EMBL/GenBank/DDBJ databases">
        <authorList>
            <person name="De Vega J J."/>
            <person name="De Vega J J."/>
        </authorList>
    </citation>
    <scope>NUCLEOTIDE SEQUENCE</scope>
</reference>
<sequence length="73" mass="7694">PRTNAKSVSLAAGTGSSVQSSSDLRGPGCRREDPSTTISALLRTFSTAIVGWVGPRGYRAGTFGKDLHCEQLR</sequence>
<feature type="region of interest" description="Disordered" evidence="1">
    <location>
        <begin position="1"/>
        <end position="33"/>
    </location>
</feature>
<feature type="compositionally biased region" description="Polar residues" evidence="1">
    <location>
        <begin position="14"/>
        <end position="23"/>
    </location>
</feature>
<proteinExistence type="predicted"/>
<comment type="caution">
    <text evidence="3">The sequence shown here is derived from an EMBL/GenBank/DDBJ whole genome shotgun (WGS) entry which is preliminary data.</text>
</comment>
<name>A0AAD2HK20_9AGAR</name>
<evidence type="ECO:0000313" key="3">
    <source>
        <dbReference type="EMBL" id="CAK5277312.1"/>
    </source>
</evidence>
<organism evidence="3 4">
    <name type="scientific">Mycena citricolor</name>
    <dbReference type="NCBI Taxonomy" id="2018698"/>
    <lineage>
        <taxon>Eukaryota</taxon>
        <taxon>Fungi</taxon>
        <taxon>Dikarya</taxon>
        <taxon>Basidiomycota</taxon>
        <taxon>Agaricomycotina</taxon>
        <taxon>Agaricomycetes</taxon>
        <taxon>Agaricomycetidae</taxon>
        <taxon>Agaricales</taxon>
        <taxon>Marasmiineae</taxon>
        <taxon>Mycenaceae</taxon>
        <taxon>Mycena</taxon>
    </lineage>
</organism>
<evidence type="ECO:0000256" key="1">
    <source>
        <dbReference type="SAM" id="MobiDB-lite"/>
    </source>
</evidence>
<dbReference type="AlphaFoldDB" id="A0AAD2HK20"/>
<accession>A0AAD2HK20</accession>
<protein>
    <submittedName>
        <fullName evidence="3">Uncharacterized protein</fullName>
    </submittedName>
</protein>
<evidence type="ECO:0000313" key="4">
    <source>
        <dbReference type="Proteomes" id="UP001295794"/>
    </source>
</evidence>